<proteinExistence type="predicted"/>
<dbReference type="Pfam" id="PF02957">
    <property type="entry name" value="TT_ORF2-like"/>
    <property type="match status" value="1"/>
</dbReference>
<reference evidence="3" key="1">
    <citation type="journal article" date="2012" name="Vet. Microbiol.">
        <title>Globalisation and global trade influence molecular viral population genetics of Torque Teno Sus Viruses 1 and 2 in pigs.</title>
        <authorList>
            <person name="Cortey M."/>
            <person name="Pileri E."/>
            <person name="Segales J."/>
            <person name="Kekarainen T."/>
        </authorList>
    </citation>
    <scope>NUCLEOTIDE SEQUENCE</scope>
    <source>
        <strain evidence="2">TTV1_AUS13</strain>
        <strain evidence="3">TTV1_KOR10</strain>
    </source>
</reference>
<dbReference type="InterPro" id="IPR004118">
    <property type="entry name" value="HEV_TT_vir_Orf2/Gyrovir_Vp2_N"/>
</dbReference>
<evidence type="ECO:0000313" key="3">
    <source>
        <dbReference type="EMBL" id="AEB34223.1"/>
    </source>
</evidence>
<sequence>MPEHWEEAWLETAKGWHDIHCRCGNWKDHLWILLAYGDAALAAAADTIERGAGDGEDATTGTYHVTIGDDGW</sequence>
<protein>
    <submittedName>
        <fullName evidence="3">ORF2</fullName>
    </submittedName>
</protein>
<name>F8TX49_9VIRU</name>
<feature type="domain" description="Hepatitis TT virus Orf2/Gyrovirus Vp2 N-terminal" evidence="1">
    <location>
        <begin position="3"/>
        <end position="34"/>
    </location>
</feature>
<organism evidence="3">
    <name type="scientific">Torque teno sus virus 1a</name>
    <dbReference type="NCBI Taxonomy" id="687386"/>
    <lineage>
        <taxon>Viruses</taxon>
        <taxon>Monodnaviria</taxon>
        <taxon>Shotokuvirae</taxon>
        <taxon>Commensaviricota</taxon>
        <taxon>Cardeaviricetes</taxon>
        <taxon>Sanitavirales</taxon>
        <taxon>Anelloviridae</taxon>
        <taxon>Iotatorquevirus</taxon>
        <taxon>Iotatorquevirus suida1a</taxon>
    </lineage>
</organism>
<accession>F8TX49</accession>
<evidence type="ECO:0000259" key="1">
    <source>
        <dbReference type="Pfam" id="PF02957"/>
    </source>
</evidence>
<dbReference type="EMBL" id="JF451569">
    <property type="protein sequence ID" value="AEB34221.1"/>
    <property type="molecule type" value="Genomic_DNA"/>
</dbReference>
<dbReference type="EMBL" id="JF451570">
    <property type="protein sequence ID" value="AEB34223.1"/>
    <property type="molecule type" value="Genomic_DNA"/>
</dbReference>
<evidence type="ECO:0000313" key="2">
    <source>
        <dbReference type="EMBL" id="AEB34221.1"/>
    </source>
</evidence>